<reference evidence="2" key="1">
    <citation type="journal article" date="2012" name="Nature">
        <title>The tomato genome sequence provides insights into fleshy fruit evolution.</title>
        <authorList>
            <consortium name="Tomato Genome Consortium"/>
        </authorList>
    </citation>
    <scope>NUCLEOTIDE SEQUENCE [LARGE SCALE GENOMIC DNA]</scope>
    <source>
        <strain evidence="2">cv. Heinz 1706</strain>
    </source>
</reference>
<sequence>MEDHTVYKKPQGIHNLVASGEGSANDGEKISISAGTEEECYASAYESDGYQNFARHVDTESVGFFQRGWHIRRRDEGLADYRFRHKRNDYDS</sequence>
<dbReference type="EnsemblPlants" id="Solyc04g010135.1.1">
    <property type="protein sequence ID" value="Solyc04g010135.1.1"/>
    <property type="gene ID" value="Solyc04g010135.1"/>
</dbReference>
<dbReference type="Proteomes" id="UP000004994">
    <property type="component" value="Chromosome 4"/>
</dbReference>
<protein>
    <submittedName>
        <fullName evidence="2">Uncharacterized protein</fullName>
    </submittedName>
</protein>
<accession>A0A3Q7G0F3</accession>
<evidence type="ECO:0000256" key="1">
    <source>
        <dbReference type="SAM" id="MobiDB-lite"/>
    </source>
</evidence>
<keyword evidence="3" id="KW-1185">Reference proteome</keyword>
<organism evidence="2">
    <name type="scientific">Solanum lycopersicum</name>
    <name type="common">Tomato</name>
    <name type="synonym">Lycopersicon esculentum</name>
    <dbReference type="NCBI Taxonomy" id="4081"/>
    <lineage>
        <taxon>Eukaryota</taxon>
        <taxon>Viridiplantae</taxon>
        <taxon>Streptophyta</taxon>
        <taxon>Embryophyta</taxon>
        <taxon>Tracheophyta</taxon>
        <taxon>Spermatophyta</taxon>
        <taxon>Magnoliopsida</taxon>
        <taxon>eudicotyledons</taxon>
        <taxon>Gunneridae</taxon>
        <taxon>Pentapetalae</taxon>
        <taxon>asterids</taxon>
        <taxon>lamiids</taxon>
        <taxon>Solanales</taxon>
        <taxon>Solanaceae</taxon>
        <taxon>Solanoideae</taxon>
        <taxon>Solaneae</taxon>
        <taxon>Solanum</taxon>
        <taxon>Solanum subgen. Lycopersicon</taxon>
    </lineage>
</organism>
<proteinExistence type="predicted"/>
<dbReference type="Gramene" id="Solyc04g010135.1.1">
    <property type="protein sequence ID" value="Solyc04g010135.1.1"/>
    <property type="gene ID" value="Solyc04g010135.1"/>
</dbReference>
<dbReference type="InParanoid" id="A0A3Q7G0F3"/>
<evidence type="ECO:0000313" key="3">
    <source>
        <dbReference type="Proteomes" id="UP000004994"/>
    </source>
</evidence>
<dbReference type="AlphaFoldDB" id="A0A3Q7G0F3"/>
<name>A0A3Q7G0F3_SOLLC</name>
<reference evidence="2" key="2">
    <citation type="submission" date="2019-01" db="UniProtKB">
        <authorList>
            <consortium name="EnsemblPlants"/>
        </authorList>
    </citation>
    <scope>IDENTIFICATION</scope>
    <source>
        <strain evidence="2">cv. Heinz 1706</strain>
    </source>
</reference>
<evidence type="ECO:0000313" key="2">
    <source>
        <dbReference type="EnsemblPlants" id="Solyc04g010135.1.1"/>
    </source>
</evidence>
<feature type="region of interest" description="Disordered" evidence="1">
    <location>
        <begin position="1"/>
        <end position="28"/>
    </location>
</feature>